<accession>A0A1M5AC76</accession>
<reference evidence="2" key="1">
    <citation type="submission" date="2016-11" db="EMBL/GenBank/DDBJ databases">
        <authorList>
            <person name="Varghese N."/>
            <person name="Submissions S."/>
        </authorList>
    </citation>
    <scope>NUCLEOTIDE SEQUENCE [LARGE SCALE GENOMIC DNA]</scope>
    <source>
        <strain evidence="2">DSM 17539</strain>
    </source>
</reference>
<sequence length="42" mass="4988">MLLFFGGFIFYEIQVFYVEDHSFLQLLPTSGFWDKHLIIGAF</sequence>
<evidence type="ECO:0000313" key="2">
    <source>
        <dbReference type="Proteomes" id="UP000184406"/>
    </source>
</evidence>
<gene>
    <name evidence="1" type="ORF">SAMN03080594_103184</name>
</gene>
<name>A0A1M5AC76_9FLAO</name>
<dbReference type="Proteomes" id="UP000184406">
    <property type="component" value="Unassembled WGS sequence"/>
</dbReference>
<organism evidence="1 2">
    <name type="scientific">Arenibacter palladensis</name>
    <dbReference type="NCBI Taxonomy" id="237373"/>
    <lineage>
        <taxon>Bacteria</taxon>
        <taxon>Pseudomonadati</taxon>
        <taxon>Bacteroidota</taxon>
        <taxon>Flavobacteriia</taxon>
        <taxon>Flavobacteriales</taxon>
        <taxon>Flavobacteriaceae</taxon>
        <taxon>Arenibacter</taxon>
    </lineage>
</organism>
<keyword evidence="2" id="KW-1185">Reference proteome</keyword>
<evidence type="ECO:0000313" key="1">
    <source>
        <dbReference type="EMBL" id="SHF27873.1"/>
    </source>
</evidence>
<dbReference type="EMBL" id="FQUX01000003">
    <property type="protein sequence ID" value="SHF27873.1"/>
    <property type="molecule type" value="Genomic_DNA"/>
</dbReference>
<dbReference type="AlphaFoldDB" id="A0A1M5AC76"/>
<protein>
    <submittedName>
        <fullName evidence="1">Uncharacterized protein</fullName>
    </submittedName>
</protein>
<proteinExistence type="predicted"/>